<comment type="caution">
    <text evidence="10">The sequence shown here is derived from an EMBL/GenBank/DDBJ whole genome shotgun (WGS) entry which is preliminary data.</text>
</comment>
<dbReference type="EC" id="2.7.13.3" evidence="2"/>
<keyword evidence="8" id="KW-0472">Membrane</keyword>
<gene>
    <name evidence="10" type="ORF">EDB95_2064</name>
</gene>
<keyword evidence="7 8" id="KW-1133">Transmembrane helix</keyword>
<dbReference type="PROSITE" id="PS51257">
    <property type="entry name" value="PROKAR_LIPOPROTEIN"/>
    <property type="match status" value="1"/>
</dbReference>
<dbReference type="RefSeq" id="WP_133993239.1">
    <property type="nucleotide sequence ID" value="NZ_SODV01000001.1"/>
</dbReference>
<keyword evidence="6 10" id="KW-0418">Kinase</keyword>
<evidence type="ECO:0000256" key="5">
    <source>
        <dbReference type="ARBA" id="ARBA00022692"/>
    </source>
</evidence>
<evidence type="ECO:0000313" key="11">
    <source>
        <dbReference type="Proteomes" id="UP000294498"/>
    </source>
</evidence>
<evidence type="ECO:0000256" key="6">
    <source>
        <dbReference type="ARBA" id="ARBA00022777"/>
    </source>
</evidence>
<evidence type="ECO:0000256" key="1">
    <source>
        <dbReference type="ARBA" id="ARBA00000085"/>
    </source>
</evidence>
<dbReference type="InterPro" id="IPR005467">
    <property type="entry name" value="His_kinase_dom"/>
</dbReference>
<feature type="transmembrane region" description="Helical" evidence="8">
    <location>
        <begin position="133"/>
        <end position="154"/>
    </location>
</feature>
<dbReference type="InterPro" id="IPR036097">
    <property type="entry name" value="HisK_dim/P_sf"/>
</dbReference>
<dbReference type="OrthoDB" id="1522504at2"/>
<evidence type="ECO:0000259" key="9">
    <source>
        <dbReference type="PROSITE" id="PS50109"/>
    </source>
</evidence>
<dbReference type="PANTHER" id="PTHR45436:SF5">
    <property type="entry name" value="SENSOR HISTIDINE KINASE TRCS"/>
    <property type="match status" value="1"/>
</dbReference>
<evidence type="ECO:0000256" key="8">
    <source>
        <dbReference type="SAM" id="Phobius"/>
    </source>
</evidence>
<dbReference type="InterPro" id="IPR003661">
    <property type="entry name" value="HisK_dim/P_dom"/>
</dbReference>
<organism evidence="10 11">
    <name type="scientific">Dinghuibacter silviterrae</name>
    <dbReference type="NCBI Taxonomy" id="1539049"/>
    <lineage>
        <taxon>Bacteria</taxon>
        <taxon>Pseudomonadati</taxon>
        <taxon>Bacteroidota</taxon>
        <taxon>Chitinophagia</taxon>
        <taxon>Chitinophagales</taxon>
        <taxon>Chitinophagaceae</taxon>
        <taxon>Dinghuibacter</taxon>
    </lineage>
</organism>
<dbReference type="InterPro" id="IPR050428">
    <property type="entry name" value="TCS_sensor_his_kinase"/>
</dbReference>
<evidence type="ECO:0000256" key="2">
    <source>
        <dbReference type="ARBA" id="ARBA00012438"/>
    </source>
</evidence>
<dbReference type="Pfam" id="PF02518">
    <property type="entry name" value="HATPase_c"/>
    <property type="match status" value="1"/>
</dbReference>
<dbReference type="InterPro" id="IPR003594">
    <property type="entry name" value="HATPase_dom"/>
</dbReference>
<feature type="transmembrane region" description="Helical" evidence="8">
    <location>
        <begin position="12"/>
        <end position="34"/>
    </location>
</feature>
<proteinExistence type="predicted"/>
<keyword evidence="4" id="KW-0808">Transferase</keyword>
<sequence length="421" mass="48353">MKLAATYQRFYFVLLAILLALGCLSYYVVIRYILIHQVDNDLKIEQQELLDFVHLHDSLPAPSHYRDQQLDWRQGTMDFGVAGGPGHRGRDHDRDRRRFCNVGDSREVQFPVRVKGTDYIVTITKSLEETEDLLWLILWVTAGSILVLVAGLFIGNRFLLRRIWHPFYETLDYLKSFRLSAPPKGGPGVSKIDEFNLLGRSVEEMTVKMQRDYLALQQFTDHAAHEMQTPLAVIKSKLDLMMQEPGLTAHQLERMQQLLLSVNRLSRLNQSLLLLTRIENRQYLEKEPVELKTLVEEKLDVWQEWIREHGLTVTLDLMPETVRMHPFLAESLVNNLLSNAVRHNVPGGEILVTLLPGLFSVKNTGAHKALDPDRLFQRFQKQHPSEGVGLGLAIVKEIVEMSGMGIRYEYGEGTHTFTVTF</sequence>
<dbReference type="SUPFAM" id="SSF47384">
    <property type="entry name" value="Homodimeric domain of signal transducing histidine kinase"/>
    <property type="match status" value="1"/>
</dbReference>
<dbReference type="Proteomes" id="UP000294498">
    <property type="component" value="Unassembled WGS sequence"/>
</dbReference>
<evidence type="ECO:0000256" key="3">
    <source>
        <dbReference type="ARBA" id="ARBA00022553"/>
    </source>
</evidence>
<dbReference type="SMART" id="SM00387">
    <property type="entry name" value="HATPase_c"/>
    <property type="match status" value="1"/>
</dbReference>
<name>A0A4V3GLW1_9BACT</name>
<feature type="domain" description="Histidine kinase" evidence="9">
    <location>
        <begin position="222"/>
        <end position="421"/>
    </location>
</feature>
<dbReference type="EMBL" id="SODV01000001">
    <property type="protein sequence ID" value="TDX01033.1"/>
    <property type="molecule type" value="Genomic_DNA"/>
</dbReference>
<comment type="catalytic activity">
    <reaction evidence="1">
        <text>ATP + protein L-histidine = ADP + protein N-phospho-L-histidine.</text>
        <dbReference type="EC" id="2.7.13.3"/>
    </reaction>
</comment>
<dbReference type="GO" id="GO:0005886">
    <property type="term" value="C:plasma membrane"/>
    <property type="evidence" value="ECO:0007669"/>
    <property type="project" value="TreeGrafter"/>
</dbReference>
<evidence type="ECO:0000256" key="4">
    <source>
        <dbReference type="ARBA" id="ARBA00022679"/>
    </source>
</evidence>
<dbReference type="InterPro" id="IPR036890">
    <property type="entry name" value="HATPase_C_sf"/>
</dbReference>
<protein>
    <recommendedName>
        <fullName evidence="2">histidine kinase</fullName>
        <ecNumber evidence="2">2.7.13.3</ecNumber>
    </recommendedName>
</protein>
<keyword evidence="5 8" id="KW-0812">Transmembrane</keyword>
<dbReference type="Gene3D" id="1.10.287.130">
    <property type="match status" value="1"/>
</dbReference>
<evidence type="ECO:0000256" key="7">
    <source>
        <dbReference type="ARBA" id="ARBA00022989"/>
    </source>
</evidence>
<accession>A0A4V3GLW1</accession>
<dbReference type="SUPFAM" id="SSF55874">
    <property type="entry name" value="ATPase domain of HSP90 chaperone/DNA topoisomerase II/histidine kinase"/>
    <property type="match status" value="1"/>
</dbReference>
<dbReference type="PROSITE" id="PS50109">
    <property type="entry name" value="HIS_KIN"/>
    <property type="match status" value="1"/>
</dbReference>
<dbReference type="PANTHER" id="PTHR45436">
    <property type="entry name" value="SENSOR HISTIDINE KINASE YKOH"/>
    <property type="match status" value="1"/>
</dbReference>
<dbReference type="CDD" id="cd00082">
    <property type="entry name" value="HisKA"/>
    <property type="match status" value="1"/>
</dbReference>
<dbReference type="AlphaFoldDB" id="A0A4V3GLW1"/>
<dbReference type="Pfam" id="PF00512">
    <property type="entry name" value="HisKA"/>
    <property type="match status" value="1"/>
</dbReference>
<dbReference type="Gene3D" id="3.30.565.10">
    <property type="entry name" value="Histidine kinase-like ATPase, C-terminal domain"/>
    <property type="match status" value="1"/>
</dbReference>
<reference evidence="10 11" key="1">
    <citation type="submission" date="2019-03" db="EMBL/GenBank/DDBJ databases">
        <title>Genomic Encyclopedia of Type Strains, Phase IV (KMG-IV): sequencing the most valuable type-strain genomes for metagenomic binning, comparative biology and taxonomic classification.</title>
        <authorList>
            <person name="Goeker M."/>
        </authorList>
    </citation>
    <scope>NUCLEOTIDE SEQUENCE [LARGE SCALE GENOMIC DNA]</scope>
    <source>
        <strain evidence="10 11">DSM 100059</strain>
    </source>
</reference>
<keyword evidence="11" id="KW-1185">Reference proteome</keyword>
<keyword evidence="3" id="KW-0597">Phosphoprotein</keyword>
<dbReference type="GO" id="GO:0000155">
    <property type="term" value="F:phosphorelay sensor kinase activity"/>
    <property type="evidence" value="ECO:0007669"/>
    <property type="project" value="InterPro"/>
</dbReference>
<evidence type="ECO:0000313" key="10">
    <source>
        <dbReference type="EMBL" id="TDX01033.1"/>
    </source>
</evidence>
<dbReference type="SMART" id="SM00388">
    <property type="entry name" value="HisKA"/>
    <property type="match status" value="1"/>
</dbReference>